<evidence type="ECO:0000256" key="7">
    <source>
        <dbReference type="ARBA" id="ARBA00023136"/>
    </source>
</evidence>
<dbReference type="NCBIfam" id="TIGR00801">
    <property type="entry name" value="ncs2"/>
    <property type="match status" value="1"/>
</dbReference>
<feature type="transmembrane region" description="Helical" evidence="8">
    <location>
        <begin position="250"/>
        <end position="271"/>
    </location>
</feature>
<sequence>MSSSTDLIYQLDDRPPAAAALLAAFQHVLASFIGIITPTLVVGGVLGLGAEIPYLISMALFVSGVATFIQVKGIGPVGSGLLSIQGTSFSFVGGVIAAGMTVKAQGGSSEDILATVFGVCMVGSLIEMILSQFLGKLRRIITPTVTGIVVCLIGLSLIKVGITDIAGGFGAKDFGSPGNLGLAALVILLVLIFQLSRYPMLRLSAIFIGLVAGCLVAAATGKMHTPSLDGVAVMAIPEPFKYGFSFSWEAFLPLAFIFVITAIETVGDLTASSRVSRQPFAGPLYEKRIKGGVLGDGFNSLLAGVFNTFPNTTFSQNNGVIQLTGVASRHVGFFVAAILALLGLFPWIGALLQTIPKPVLGATTTLMFGTIAVAGIRILASEQFNRKKVLTVAISFGLGLGVTLVPDLLKGLPELAQKIFSSSITTGGLTAILCTLLLPELDPVTEAEEETAMNKKEASA</sequence>
<keyword evidence="5 8" id="KW-0812">Transmembrane</keyword>
<dbReference type="GO" id="GO:0042907">
    <property type="term" value="F:xanthine transmembrane transporter activity"/>
    <property type="evidence" value="ECO:0007669"/>
    <property type="project" value="TreeGrafter"/>
</dbReference>
<dbReference type="EMBL" id="PRLP01000012">
    <property type="protein sequence ID" value="PPC78601.1"/>
    <property type="molecule type" value="Genomic_DNA"/>
</dbReference>
<reference evidence="9 10" key="1">
    <citation type="submission" date="2018-02" db="EMBL/GenBank/DDBJ databases">
        <title>novel marine gammaproteobacteria from coastal saline agro ecosystem.</title>
        <authorList>
            <person name="Krishnan R."/>
            <person name="Ramesh Kumar N."/>
        </authorList>
    </citation>
    <scope>NUCLEOTIDE SEQUENCE [LARGE SCALE GENOMIC DNA]</scope>
    <source>
        <strain evidence="9 10">228</strain>
    </source>
</reference>
<feature type="transmembrane region" description="Helical" evidence="8">
    <location>
        <begin position="52"/>
        <end position="69"/>
    </location>
</feature>
<protein>
    <submittedName>
        <fullName evidence="9">Xanthine permease XanP</fullName>
    </submittedName>
</protein>
<evidence type="ECO:0000313" key="10">
    <source>
        <dbReference type="Proteomes" id="UP000238196"/>
    </source>
</evidence>
<dbReference type="PANTHER" id="PTHR42810">
    <property type="entry name" value="PURINE PERMEASE C1399.01C-RELATED"/>
    <property type="match status" value="1"/>
</dbReference>
<proteinExistence type="inferred from homology"/>
<dbReference type="PROSITE" id="PS01116">
    <property type="entry name" value="XANTH_URACIL_PERMASE"/>
    <property type="match status" value="1"/>
</dbReference>
<evidence type="ECO:0000256" key="4">
    <source>
        <dbReference type="ARBA" id="ARBA00022475"/>
    </source>
</evidence>
<dbReference type="AlphaFoldDB" id="A0A2S5KUS0"/>
<accession>A0A2S5KUS0</accession>
<organism evidence="9 10">
    <name type="scientific">Proteobacteria bacterium 228</name>
    <dbReference type="NCBI Taxonomy" id="2083153"/>
    <lineage>
        <taxon>Bacteria</taxon>
        <taxon>Pseudomonadati</taxon>
        <taxon>Pseudomonadota</taxon>
    </lineage>
</organism>
<feature type="transmembrane region" description="Helical" evidence="8">
    <location>
        <begin position="112"/>
        <end position="133"/>
    </location>
</feature>
<keyword evidence="6 8" id="KW-1133">Transmembrane helix</keyword>
<dbReference type="NCBIfam" id="TIGR03173">
    <property type="entry name" value="pbuX"/>
    <property type="match status" value="1"/>
</dbReference>
<feature type="transmembrane region" description="Helical" evidence="8">
    <location>
        <begin position="140"/>
        <end position="162"/>
    </location>
</feature>
<feature type="transmembrane region" description="Helical" evidence="8">
    <location>
        <begin position="331"/>
        <end position="352"/>
    </location>
</feature>
<name>A0A2S5KUS0_9PROT</name>
<keyword evidence="4" id="KW-1003">Cell membrane</keyword>
<dbReference type="NCBIfam" id="NF037981">
    <property type="entry name" value="NCS2_1"/>
    <property type="match status" value="1"/>
</dbReference>
<feature type="transmembrane region" description="Helical" evidence="8">
    <location>
        <begin position="358"/>
        <end position="380"/>
    </location>
</feature>
<dbReference type="Pfam" id="PF00860">
    <property type="entry name" value="Xan_ur_permease"/>
    <property type="match status" value="1"/>
</dbReference>
<evidence type="ECO:0000256" key="5">
    <source>
        <dbReference type="ARBA" id="ARBA00022692"/>
    </source>
</evidence>
<evidence type="ECO:0000256" key="2">
    <source>
        <dbReference type="ARBA" id="ARBA00008821"/>
    </source>
</evidence>
<feature type="transmembrane region" description="Helical" evidence="8">
    <location>
        <begin position="174"/>
        <end position="193"/>
    </location>
</feature>
<feature type="transmembrane region" description="Helical" evidence="8">
    <location>
        <begin position="81"/>
        <end position="100"/>
    </location>
</feature>
<evidence type="ECO:0000256" key="6">
    <source>
        <dbReference type="ARBA" id="ARBA00022989"/>
    </source>
</evidence>
<dbReference type="OrthoDB" id="9805749at2"/>
<evidence type="ECO:0000256" key="3">
    <source>
        <dbReference type="ARBA" id="ARBA00022448"/>
    </source>
</evidence>
<dbReference type="InterPro" id="IPR017588">
    <property type="entry name" value="UacT-like"/>
</dbReference>
<feature type="transmembrane region" description="Helical" evidence="8">
    <location>
        <begin position="21"/>
        <end position="46"/>
    </location>
</feature>
<comment type="subcellular location">
    <subcellularLocation>
        <location evidence="1">Cell membrane</location>
        <topology evidence="1">Multi-pass membrane protein</topology>
    </subcellularLocation>
</comment>
<keyword evidence="7 8" id="KW-0472">Membrane</keyword>
<dbReference type="PANTHER" id="PTHR42810:SF2">
    <property type="entry name" value="PURINE PERMEASE C1399.01C-RELATED"/>
    <property type="match status" value="1"/>
</dbReference>
<evidence type="ECO:0000256" key="1">
    <source>
        <dbReference type="ARBA" id="ARBA00004651"/>
    </source>
</evidence>
<gene>
    <name evidence="9" type="ORF">C4K68_03570</name>
</gene>
<comment type="caution">
    <text evidence="9">The sequence shown here is derived from an EMBL/GenBank/DDBJ whole genome shotgun (WGS) entry which is preliminary data.</text>
</comment>
<comment type="similarity">
    <text evidence="2">Belongs to the nucleobase:cation symporter-2 (NCS2) (TC 2.A.40) family.</text>
</comment>
<dbReference type="GO" id="GO:0005886">
    <property type="term" value="C:plasma membrane"/>
    <property type="evidence" value="ECO:0007669"/>
    <property type="project" value="UniProtKB-SubCell"/>
</dbReference>
<evidence type="ECO:0000256" key="8">
    <source>
        <dbReference type="SAM" id="Phobius"/>
    </source>
</evidence>
<keyword evidence="3" id="KW-0813">Transport</keyword>
<dbReference type="InterPro" id="IPR006042">
    <property type="entry name" value="Xan_ur_permease"/>
</dbReference>
<dbReference type="InterPro" id="IPR006043">
    <property type="entry name" value="NCS2"/>
</dbReference>
<evidence type="ECO:0000313" key="9">
    <source>
        <dbReference type="EMBL" id="PPC78601.1"/>
    </source>
</evidence>
<feature type="transmembrane region" description="Helical" evidence="8">
    <location>
        <begin position="200"/>
        <end position="219"/>
    </location>
</feature>
<dbReference type="Proteomes" id="UP000238196">
    <property type="component" value="Unassembled WGS sequence"/>
</dbReference>